<reference evidence="8 9" key="1">
    <citation type="journal article" date="2009" name="Nat. Biotechnol.">
        <title>Genome sequence of the recombinant protein production host Pichia pastoris.</title>
        <authorList>
            <person name="De Schutter K."/>
            <person name="Lin Y.C."/>
            <person name="Tiels P."/>
            <person name="Van Hecke A."/>
            <person name="Glinka S."/>
            <person name="Weber-Lehmann J."/>
            <person name="Rouze P."/>
            <person name="Van de Peer Y."/>
            <person name="Callewaert N."/>
        </authorList>
    </citation>
    <scope>NUCLEOTIDE SEQUENCE [LARGE SCALE GENOMIC DNA]</scope>
    <source>
        <strain evidence="9">GS115 / ATCC 20864</strain>
    </source>
</reference>
<dbReference type="InParanoid" id="C4QW61"/>
<feature type="compositionally biased region" description="Low complexity" evidence="6">
    <location>
        <begin position="173"/>
        <end position="188"/>
    </location>
</feature>
<dbReference type="STRING" id="644223.C4QW61"/>
<dbReference type="KEGG" id="ppa:PAS_chr1-1_0122"/>
<dbReference type="GeneID" id="8197915"/>
<dbReference type="Proteomes" id="UP000000314">
    <property type="component" value="Chromosome 1"/>
</dbReference>
<dbReference type="Gene3D" id="4.10.280.10">
    <property type="entry name" value="Helix-loop-helix DNA-binding domain"/>
    <property type="match status" value="1"/>
</dbReference>
<feature type="region of interest" description="Disordered" evidence="6">
    <location>
        <begin position="108"/>
        <end position="188"/>
    </location>
</feature>
<evidence type="ECO:0000313" key="9">
    <source>
        <dbReference type="Proteomes" id="UP000000314"/>
    </source>
</evidence>
<comment type="subcellular location">
    <subcellularLocation>
        <location evidence="1">Nucleus</location>
    </subcellularLocation>
</comment>
<dbReference type="SMART" id="SM00353">
    <property type="entry name" value="HLH"/>
    <property type="match status" value="1"/>
</dbReference>
<organism evidence="8 9">
    <name type="scientific">Komagataella phaffii (strain GS115 / ATCC 20864)</name>
    <name type="common">Yeast</name>
    <name type="synonym">Pichia pastoris</name>
    <dbReference type="NCBI Taxonomy" id="644223"/>
    <lineage>
        <taxon>Eukaryota</taxon>
        <taxon>Fungi</taxon>
        <taxon>Dikarya</taxon>
        <taxon>Ascomycota</taxon>
        <taxon>Saccharomycotina</taxon>
        <taxon>Pichiomycetes</taxon>
        <taxon>Pichiales</taxon>
        <taxon>Pichiaceae</taxon>
        <taxon>Komagataella</taxon>
    </lineage>
</organism>
<dbReference type="OrthoDB" id="3989973at2759"/>
<dbReference type="InterPro" id="IPR011598">
    <property type="entry name" value="bHLH_dom"/>
</dbReference>
<dbReference type="GO" id="GO:0000981">
    <property type="term" value="F:DNA-binding transcription factor activity, RNA polymerase II-specific"/>
    <property type="evidence" value="ECO:0007669"/>
    <property type="project" value="TreeGrafter"/>
</dbReference>
<dbReference type="EMBL" id="FN392319">
    <property type="protein sequence ID" value="CAY67484.1"/>
    <property type="molecule type" value="Genomic_DNA"/>
</dbReference>
<dbReference type="AlphaFoldDB" id="C4QW61"/>
<evidence type="ECO:0000256" key="2">
    <source>
        <dbReference type="ARBA" id="ARBA00023015"/>
    </source>
</evidence>
<dbReference type="HOGENOM" id="CLU_1016030_0_0_1"/>
<feature type="region of interest" description="Disordered" evidence="6">
    <location>
        <begin position="1"/>
        <end position="53"/>
    </location>
</feature>
<proteinExistence type="predicted"/>
<evidence type="ECO:0000256" key="4">
    <source>
        <dbReference type="ARBA" id="ARBA00023163"/>
    </source>
</evidence>
<dbReference type="GO" id="GO:0000978">
    <property type="term" value="F:RNA polymerase II cis-regulatory region sequence-specific DNA binding"/>
    <property type="evidence" value="ECO:0007669"/>
    <property type="project" value="TreeGrafter"/>
</dbReference>
<dbReference type="SMR" id="C4QW61"/>
<sequence length="274" mass="31052">MSKNSSVQEKFPVGDGSQSSQIPEASTESTRSSSPLRRKLHIRSEQRRREKITDGFQRLKRCVPSVKPDHDSKALILKKSAEYIEMLEYELTTLKQENAKISQQLAAASLPHQEHHTHAQHSHPQHYVHHQSEFQHQRPPNQTQSQVHQSPTQPQAQAPHQNRQPPHYHHQQQQHLIQQPSQHQQPQIQYAQIPPVSIAPSSFPSSYPSYAPHQVLPAFPYGSPQLPRNPTLGPNPLASTATIKFDPFFPPTAPTSRHISDEKDSKSPKSPPRS</sequence>
<keyword evidence="4" id="KW-0804">Transcription</keyword>
<feature type="compositionally biased region" description="Polar residues" evidence="6">
    <location>
        <begin position="138"/>
        <end position="158"/>
    </location>
</feature>
<dbReference type="PANTHER" id="PTHR15741:SF27">
    <property type="entry name" value="TRANSCRIPTION FACTOR AP-4"/>
    <property type="match status" value="1"/>
</dbReference>
<feature type="compositionally biased region" description="Basic and acidic residues" evidence="6">
    <location>
        <begin position="258"/>
        <end position="267"/>
    </location>
</feature>
<protein>
    <recommendedName>
        <fullName evidence="7">BHLH domain-containing protein</fullName>
    </recommendedName>
</protein>
<keyword evidence="9" id="KW-1185">Reference proteome</keyword>
<dbReference type="GO" id="GO:0046983">
    <property type="term" value="F:protein dimerization activity"/>
    <property type="evidence" value="ECO:0007669"/>
    <property type="project" value="InterPro"/>
</dbReference>
<dbReference type="PROSITE" id="PS50888">
    <property type="entry name" value="BHLH"/>
    <property type="match status" value="1"/>
</dbReference>
<keyword evidence="5" id="KW-0539">Nucleus</keyword>
<evidence type="ECO:0000313" key="8">
    <source>
        <dbReference type="EMBL" id="CAY67484.1"/>
    </source>
</evidence>
<evidence type="ECO:0000256" key="3">
    <source>
        <dbReference type="ARBA" id="ARBA00023125"/>
    </source>
</evidence>
<evidence type="ECO:0000256" key="5">
    <source>
        <dbReference type="ARBA" id="ARBA00023242"/>
    </source>
</evidence>
<dbReference type="RefSeq" id="XP_002489765.1">
    <property type="nucleotide sequence ID" value="XM_002489720.1"/>
</dbReference>
<feature type="compositionally biased region" description="Basic residues" evidence="6">
    <location>
        <begin position="118"/>
        <end position="129"/>
    </location>
</feature>
<name>C4QW61_KOMPG</name>
<feature type="compositionally biased region" description="Basic and acidic residues" evidence="6">
    <location>
        <begin position="42"/>
        <end position="53"/>
    </location>
</feature>
<dbReference type="Pfam" id="PF00010">
    <property type="entry name" value="HLH"/>
    <property type="match status" value="1"/>
</dbReference>
<dbReference type="GO" id="GO:0005634">
    <property type="term" value="C:nucleus"/>
    <property type="evidence" value="ECO:0007669"/>
    <property type="project" value="UniProtKB-SubCell"/>
</dbReference>
<feature type="region of interest" description="Disordered" evidence="6">
    <location>
        <begin position="221"/>
        <end position="274"/>
    </location>
</feature>
<accession>C4QW61</accession>
<dbReference type="InterPro" id="IPR052207">
    <property type="entry name" value="Max-like/E-box_TFs"/>
</dbReference>
<dbReference type="InterPro" id="IPR036638">
    <property type="entry name" value="HLH_DNA-bd_sf"/>
</dbReference>
<keyword evidence="2" id="KW-0805">Transcription regulation</keyword>
<dbReference type="eggNOG" id="KOG3582">
    <property type="taxonomic scope" value="Eukaryota"/>
</dbReference>
<dbReference type="OMA" id="QEHHTHA"/>
<dbReference type="PANTHER" id="PTHR15741">
    <property type="entry name" value="BASIC HELIX-LOOP-HELIX ZIP TRANSCRIPTION FACTOR"/>
    <property type="match status" value="1"/>
</dbReference>
<feature type="domain" description="BHLH" evidence="7">
    <location>
        <begin position="36"/>
        <end position="87"/>
    </location>
</feature>
<evidence type="ECO:0000256" key="6">
    <source>
        <dbReference type="SAM" id="MobiDB-lite"/>
    </source>
</evidence>
<evidence type="ECO:0000256" key="1">
    <source>
        <dbReference type="ARBA" id="ARBA00004123"/>
    </source>
</evidence>
<feature type="compositionally biased region" description="Polar residues" evidence="6">
    <location>
        <begin position="16"/>
        <end position="35"/>
    </location>
</feature>
<evidence type="ECO:0000259" key="7">
    <source>
        <dbReference type="PROSITE" id="PS50888"/>
    </source>
</evidence>
<gene>
    <name evidence="8" type="ordered locus">PAS_chr1-1_0122</name>
</gene>
<dbReference type="SUPFAM" id="SSF47459">
    <property type="entry name" value="HLH, helix-loop-helix DNA-binding domain"/>
    <property type="match status" value="1"/>
</dbReference>
<keyword evidence="3" id="KW-0238">DNA-binding</keyword>